<dbReference type="Proteomes" id="UP001627154">
    <property type="component" value="Unassembled WGS sequence"/>
</dbReference>
<dbReference type="InterPro" id="IPR019956">
    <property type="entry name" value="Ubiquitin_dom"/>
</dbReference>
<name>A0ABD2X4E7_9HYME</name>
<accession>A0ABD2X4E7</accession>
<dbReference type="InterPro" id="IPR050158">
    <property type="entry name" value="Ubiquitin_ubiquitin-like"/>
</dbReference>
<dbReference type="PANTHER" id="PTHR10666">
    <property type="entry name" value="UBIQUITIN"/>
    <property type="match status" value="1"/>
</dbReference>
<proteinExistence type="predicted"/>
<dbReference type="PROSITE" id="PS50053">
    <property type="entry name" value="UBIQUITIN_2"/>
    <property type="match status" value="1"/>
</dbReference>
<dbReference type="Pfam" id="PF00240">
    <property type="entry name" value="ubiquitin"/>
    <property type="match status" value="1"/>
</dbReference>
<dbReference type="InterPro" id="IPR029071">
    <property type="entry name" value="Ubiquitin-like_domsf"/>
</dbReference>
<dbReference type="SUPFAM" id="SSF54236">
    <property type="entry name" value="Ubiquitin-like"/>
    <property type="match status" value="1"/>
</dbReference>
<dbReference type="EMBL" id="JBJJXI010000055">
    <property type="protein sequence ID" value="KAL3399748.1"/>
    <property type="molecule type" value="Genomic_DNA"/>
</dbReference>
<evidence type="ECO:0000313" key="2">
    <source>
        <dbReference type="EMBL" id="KAL3399748.1"/>
    </source>
</evidence>
<evidence type="ECO:0000259" key="1">
    <source>
        <dbReference type="PROSITE" id="PS50053"/>
    </source>
</evidence>
<dbReference type="AlphaFoldDB" id="A0ABD2X4E7"/>
<dbReference type="SMART" id="SM00213">
    <property type="entry name" value="UBQ"/>
    <property type="match status" value="1"/>
</dbReference>
<reference evidence="2 3" key="1">
    <citation type="journal article" date="2024" name="bioRxiv">
        <title>A reference genome for Trichogramma kaykai: A tiny desert-dwelling parasitoid wasp with competing sex-ratio distorters.</title>
        <authorList>
            <person name="Culotta J."/>
            <person name="Lindsey A.R."/>
        </authorList>
    </citation>
    <scope>NUCLEOTIDE SEQUENCE [LARGE SCALE GENOMIC DNA]</scope>
    <source>
        <strain evidence="2 3">KSX58</strain>
    </source>
</reference>
<dbReference type="InterPro" id="IPR000626">
    <property type="entry name" value="Ubiquitin-like_dom"/>
</dbReference>
<dbReference type="Gene3D" id="3.10.20.90">
    <property type="entry name" value="Phosphatidylinositol 3-kinase Catalytic Subunit, Chain A, domain 1"/>
    <property type="match status" value="1"/>
</dbReference>
<sequence length="199" mass="23654">MEIYACIGRKIVERWHLYVRVVIYTVSTGTLTFCFRFDDRFLYARCYVQDKHRCVELYSDWHDVDIEASETVKELKEYIEGEEDVAVDRQRIIFNGKQLENERTLQDYNIQDESTVQLVLRIEGGPCTECTFGMAHNFAKDLLKVDARNVETTQLKSMADRALLVAQRLEILHKYYKKNDEDKIKRQLKRQLKETRQSK</sequence>
<gene>
    <name evidence="2" type="ORF">TKK_006993</name>
</gene>
<feature type="domain" description="Ubiquitin-like" evidence="1">
    <location>
        <begin position="64"/>
        <end position="125"/>
    </location>
</feature>
<comment type="caution">
    <text evidence="2">The sequence shown here is derived from an EMBL/GenBank/DDBJ whole genome shotgun (WGS) entry which is preliminary data.</text>
</comment>
<keyword evidence="3" id="KW-1185">Reference proteome</keyword>
<evidence type="ECO:0000313" key="3">
    <source>
        <dbReference type="Proteomes" id="UP001627154"/>
    </source>
</evidence>
<dbReference type="PRINTS" id="PR00348">
    <property type="entry name" value="UBIQUITIN"/>
</dbReference>
<protein>
    <recommendedName>
        <fullName evidence="1">Ubiquitin-like domain-containing protein</fullName>
    </recommendedName>
</protein>
<organism evidence="2 3">
    <name type="scientific">Trichogramma kaykai</name>
    <dbReference type="NCBI Taxonomy" id="54128"/>
    <lineage>
        <taxon>Eukaryota</taxon>
        <taxon>Metazoa</taxon>
        <taxon>Ecdysozoa</taxon>
        <taxon>Arthropoda</taxon>
        <taxon>Hexapoda</taxon>
        <taxon>Insecta</taxon>
        <taxon>Pterygota</taxon>
        <taxon>Neoptera</taxon>
        <taxon>Endopterygota</taxon>
        <taxon>Hymenoptera</taxon>
        <taxon>Apocrita</taxon>
        <taxon>Proctotrupomorpha</taxon>
        <taxon>Chalcidoidea</taxon>
        <taxon>Trichogrammatidae</taxon>
        <taxon>Trichogramma</taxon>
    </lineage>
</organism>